<dbReference type="EC" id="7.1.1.1" evidence="4 15"/>
<evidence type="ECO:0000256" key="3">
    <source>
        <dbReference type="ARBA" id="ARBA00007919"/>
    </source>
</evidence>
<proteinExistence type="inferred from homology"/>
<gene>
    <name evidence="18" type="ORF">MMF98_22115</name>
</gene>
<feature type="transmembrane region" description="Helical" evidence="16">
    <location>
        <begin position="6"/>
        <end position="24"/>
    </location>
</feature>
<dbReference type="PANTHER" id="PTHR44758:SF1">
    <property type="entry name" value="NAD(P) TRANSHYDROGENASE SUBUNIT BETA"/>
    <property type="match status" value="1"/>
</dbReference>
<evidence type="ECO:0000313" key="18">
    <source>
        <dbReference type="EMBL" id="MCJ0765920.1"/>
    </source>
</evidence>
<keyword evidence="19" id="KW-1185">Reference proteome</keyword>
<evidence type="ECO:0000256" key="7">
    <source>
        <dbReference type="ARBA" id="ARBA00022519"/>
    </source>
</evidence>
<dbReference type="AlphaFoldDB" id="A0A9X2AQE4"/>
<evidence type="ECO:0000256" key="12">
    <source>
        <dbReference type="ARBA" id="ARBA00023027"/>
    </source>
</evidence>
<evidence type="ECO:0000256" key="10">
    <source>
        <dbReference type="ARBA" id="ARBA00022967"/>
    </source>
</evidence>
<keyword evidence="12 15" id="KW-0520">NAD</keyword>
<keyword evidence="7 15" id="KW-0997">Cell inner membrane</keyword>
<keyword evidence="8 16" id="KW-0812">Transmembrane</keyword>
<feature type="transmembrane region" description="Helical" evidence="16">
    <location>
        <begin position="227"/>
        <end position="245"/>
    </location>
</feature>
<keyword evidence="10 15" id="KW-1278">Translocase</keyword>
<dbReference type="Pfam" id="PF02233">
    <property type="entry name" value="PNTB"/>
    <property type="match status" value="1"/>
</dbReference>
<organism evidence="18 19">
    <name type="scientific">Variovorax terrae</name>
    <dbReference type="NCBI Taxonomy" id="2923278"/>
    <lineage>
        <taxon>Bacteria</taxon>
        <taxon>Pseudomonadati</taxon>
        <taxon>Pseudomonadota</taxon>
        <taxon>Betaproteobacteria</taxon>
        <taxon>Burkholderiales</taxon>
        <taxon>Comamonadaceae</taxon>
        <taxon>Variovorax</taxon>
    </lineage>
</organism>
<comment type="caution">
    <text evidence="18">The sequence shown here is derived from an EMBL/GenBank/DDBJ whole genome shotgun (WGS) entry which is preliminary data.</text>
</comment>
<accession>A0A9X2AQE4</accession>
<evidence type="ECO:0000256" key="16">
    <source>
        <dbReference type="SAM" id="Phobius"/>
    </source>
</evidence>
<feature type="transmembrane region" description="Helical" evidence="16">
    <location>
        <begin position="178"/>
        <end position="195"/>
    </location>
</feature>
<keyword evidence="11 16" id="KW-1133">Transmembrane helix</keyword>
<feature type="transmembrane region" description="Helical" evidence="16">
    <location>
        <begin position="251"/>
        <end position="271"/>
    </location>
</feature>
<evidence type="ECO:0000256" key="1">
    <source>
        <dbReference type="ARBA" id="ARBA00003943"/>
    </source>
</evidence>
<dbReference type="InterPro" id="IPR034300">
    <property type="entry name" value="PNTB-like"/>
</dbReference>
<comment type="function">
    <text evidence="1 15">The transhydrogenation between NADH and NADP is coupled to respiration and ATP hydrolysis and functions as a proton pump across the membrane.</text>
</comment>
<dbReference type="InterPro" id="IPR012136">
    <property type="entry name" value="NADH_DH_b"/>
</dbReference>
<reference evidence="18" key="1">
    <citation type="submission" date="2022-03" db="EMBL/GenBank/DDBJ databases">
        <authorList>
            <person name="Woo C.Y."/>
        </authorList>
    </citation>
    <scope>NUCLEOTIDE SEQUENCE</scope>
    <source>
        <strain evidence="18">CYS-02</strain>
    </source>
</reference>
<evidence type="ECO:0000259" key="17">
    <source>
        <dbReference type="Pfam" id="PF02233"/>
    </source>
</evidence>
<dbReference type="Proteomes" id="UP001139447">
    <property type="component" value="Unassembled WGS sequence"/>
</dbReference>
<dbReference type="GO" id="GO:0050661">
    <property type="term" value="F:NADP binding"/>
    <property type="evidence" value="ECO:0007669"/>
    <property type="project" value="InterPro"/>
</dbReference>
<feature type="transmembrane region" description="Helical" evidence="16">
    <location>
        <begin position="133"/>
        <end position="157"/>
    </location>
</feature>
<evidence type="ECO:0000313" key="19">
    <source>
        <dbReference type="Proteomes" id="UP001139447"/>
    </source>
</evidence>
<evidence type="ECO:0000256" key="14">
    <source>
        <dbReference type="ARBA" id="ARBA00048202"/>
    </source>
</evidence>
<comment type="subcellular location">
    <subcellularLocation>
        <location evidence="2">Cell inner membrane</location>
        <topology evidence="2">Multi-pass membrane protein</topology>
    </subcellularLocation>
</comment>
<evidence type="ECO:0000256" key="8">
    <source>
        <dbReference type="ARBA" id="ARBA00022692"/>
    </source>
</evidence>
<protein>
    <recommendedName>
        <fullName evidence="5 15">NAD(P) transhydrogenase subunit beta</fullName>
        <ecNumber evidence="4 15">7.1.1.1</ecNumber>
    </recommendedName>
    <alternativeName>
        <fullName evidence="15">Nicotinamide nucleotide transhydrogenase subunit beta</fullName>
    </alternativeName>
</protein>
<keyword evidence="9 15" id="KW-0521">NADP</keyword>
<comment type="catalytic activity">
    <reaction evidence="14 15">
        <text>NAD(+) + NADPH + H(+)(in) = NADH + NADP(+) + H(+)(out)</text>
        <dbReference type="Rhea" id="RHEA:47992"/>
        <dbReference type="ChEBI" id="CHEBI:15378"/>
        <dbReference type="ChEBI" id="CHEBI:57540"/>
        <dbReference type="ChEBI" id="CHEBI:57783"/>
        <dbReference type="ChEBI" id="CHEBI:57945"/>
        <dbReference type="ChEBI" id="CHEBI:58349"/>
        <dbReference type="EC" id="7.1.1.1"/>
    </reaction>
</comment>
<evidence type="ECO:0000256" key="4">
    <source>
        <dbReference type="ARBA" id="ARBA00012943"/>
    </source>
</evidence>
<evidence type="ECO:0000256" key="5">
    <source>
        <dbReference type="ARBA" id="ARBA00014581"/>
    </source>
</evidence>
<feature type="transmembrane region" description="Helical" evidence="16">
    <location>
        <begin position="201"/>
        <end position="220"/>
    </location>
</feature>
<evidence type="ECO:0000256" key="13">
    <source>
        <dbReference type="ARBA" id="ARBA00023136"/>
    </source>
</evidence>
<evidence type="ECO:0000256" key="11">
    <source>
        <dbReference type="ARBA" id="ARBA00022989"/>
    </source>
</evidence>
<dbReference type="EMBL" id="JALGBI010000003">
    <property type="protein sequence ID" value="MCJ0765920.1"/>
    <property type="molecule type" value="Genomic_DNA"/>
</dbReference>
<evidence type="ECO:0000256" key="15">
    <source>
        <dbReference type="PIRNR" id="PIRNR000204"/>
    </source>
</evidence>
<sequence>MSMNIVTLLYLFASVCFIQALKGLSHPTTSIRGNVFGMIGMAIAMLTTAALIVEISGGKALGMAWVLLGLVVGGGYGAYRAKTVEMTKMPELVAFFHSMIGLAAVFIAVAAVAEPHAFGIAARGEPIPTGNRLELFLGAAIGAITFSGSVIAFGKLSGTYKFRLFQGAPVQFAGQHKLNLVLGLVTIGLGLVFMFTGNWPAFFAMLALAFVMGVLIIIPIGGADMPVVVSMLNSYSGWAAAGIGFSLNNSMLIIAGSLVGSSGAILSYIMCKAMNRSFFNVILGGFGGEAGAAAAGSAVQRNVKSGSADDAAFVLGNAETVVIVPGYGLAVARAQHAVKELAAKLTEKGITVKYAIHPVAGRMPGHMNVLLAEAEVPYDQVFEMEDINGEFGQADVAIILGANDVVNPAALVKGSPIYGMPILEAYKAKTVIVNKRSMAAGYAGLDNELFYMDKTMMVFGDAKKVVEDMGKAIE</sequence>
<dbReference type="Gene3D" id="3.40.50.1220">
    <property type="entry name" value="TPP-binding domain"/>
    <property type="match status" value="1"/>
</dbReference>
<feature type="domain" description="NADP transhydrogenase beta-like" evidence="17">
    <location>
        <begin position="7"/>
        <end position="470"/>
    </location>
</feature>
<dbReference type="GO" id="GO:0008750">
    <property type="term" value="F:proton-translocating NAD(P)+ transhydrogenase activity"/>
    <property type="evidence" value="ECO:0007669"/>
    <property type="project" value="UniProtKB-EC"/>
</dbReference>
<keyword evidence="13 15" id="KW-0472">Membrane</keyword>
<evidence type="ECO:0000256" key="2">
    <source>
        <dbReference type="ARBA" id="ARBA00004429"/>
    </source>
</evidence>
<evidence type="ECO:0000256" key="6">
    <source>
        <dbReference type="ARBA" id="ARBA00022475"/>
    </source>
</evidence>
<dbReference type="InterPro" id="IPR029035">
    <property type="entry name" value="DHS-like_NAD/FAD-binding_dom"/>
</dbReference>
<keyword evidence="6 15" id="KW-1003">Cell membrane</keyword>
<dbReference type="RefSeq" id="WP_243309506.1">
    <property type="nucleotide sequence ID" value="NZ_JALGBI010000003.1"/>
</dbReference>
<dbReference type="PIRSF" id="PIRSF000204">
    <property type="entry name" value="PNTB"/>
    <property type="match status" value="1"/>
</dbReference>
<feature type="transmembrane region" description="Helical" evidence="16">
    <location>
        <begin position="91"/>
        <end position="113"/>
    </location>
</feature>
<dbReference type="PANTHER" id="PTHR44758">
    <property type="entry name" value="NAD(P) TRANSHYDROGENASE SUBUNIT BETA"/>
    <property type="match status" value="1"/>
</dbReference>
<feature type="transmembrane region" description="Helical" evidence="16">
    <location>
        <begin position="61"/>
        <end position="79"/>
    </location>
</feature>
<comment type="similarity">
    <text evidence="3 15">Belongs to the PNT beta subunit family.</text>
</comment>
<dbReference type="GO" id="GO:0005886">
    <property type="term" value="C:plasma membrane"/>
    <property type="evidence" value="ECO:0007669"/>
    <property type="project" value="UniProtKB-SubCell"/>
</dbReference>
<evidence type="ECO:0000256" key="9">
    <source>
        <dbReference type="ARBA" id="ARBA00022857"/>
    </source>
</evidence>
<dbReference type="SUPFAM" id="SSF52467">
    <property type="entry name" value="DHS-like NAD/FAD-binding domain"/>
    <property type="match status" value="1"/>
</dbReference>
<name>A0A9X2AQE4_9BURK</name>
<feature type="transmembrane region" description="Helical" evidence="16">
    <location>
        <begin position="36"/>
        <end position="55"/>
    </location>
</feature>